<dbReference type="InterPro" id="IPR002201">
    <property type="entry name" value="Glyco_trans_9"/>
</dbReference>
<evidence type="ECO:0000256" key="1">
    <source>
        <dbReference type="ARBA" id="ARBA00022676"/>
    </source>
</evidence>
<dbReference type="GO" id="GO:0005829">
    <property type="term" value="C:cytosol"/>
    <property type="evidence" value="ECO:0007669"/>
    <property type="project" value="TreeGrafter"/>
</dbReference>
<dbReference type="AlphaFoldDB" id="F2BYF2"/>
<dbReference type="Gene3D" id="3.40.50.2000">
    <property type="entry name" value="Glycogen Phosphorylase B"/>
    <property type="match status" value="2"/>
</dbReference>
<dbReference type="Proteomes" id="UP000003503">
    <property type="component" value="Unassembled WGS sequence"/>
</dbReference>
<evidence type="ECO:0000313" key="4">
    <source>
        <dbReference type="Proteomes" id="UP000003503"/>
    </source>
</evidence>
<name>F2BYF2_9FIRM</name>
<dbReference type="SUPFAM" id="SSF53756">
    <property type="entry name" value="UDP-Glycosyltransferase/glycogen phosphorylase"/>
    <property type="match status" value="1"/>
</dbReference>
<dbReference type="GO" id="GO:0009244">
    <property type="term" value="P:lipopolysaccharide core region biosynthetic process"/>
    <property type="evidence" value="ECO:0007669"/>
    <property type="project" value="TreeGrafter"/>
</dbReference>
<dbReference type="HOGENOM" id="CLU_038371_0_0_9"/>
<evidence type="ECO:0000256" key="2">
    <source>
        <dbReference type="ARBA" id="ARBA00022679"/>
    </source>
</evidence>
<dbReference type="EMBL" id="AFBB01000025">
    <property type="protein sequence ID" value="EGF12473.1"/>
    <property type="molecule type" value="Genomic_DNA"/>
</dbReference>
<gene>
    <name evidence="3" type="ORF">HMPREF9083_1220</name>
</gene>
<proteinExistence type="predicted"/>
<reference evidence="3 4" key="1">
    <citation type="submission" date="2011-02" db="EMBL/GenBank/DDBJ databases">
        <authorList>
            <person name="Muzny D."/>
            <person name="Qin X."/>
            <person name="Deng J."/>
            <person name="Jiang H."/>
            <person name="Liu Y."/>
            <person name="Qu J."/>
            <person name="Song X.-Z."/>
            <person name="Zhang L."/>
            <person name="Thornton R."/>
            <person name="Coyle M."/>
            <person name="Francisco L."/>
            <person name="Jackson L."/>
            <person name="Javaid M."/>
            <person name="Korchina V."/>
            <person name="Kovar C."/>
            <person name="Mata R."/>
            <person name="Mathew T."/>
            <person name="Ngo R."/>
            <person name="Nguyen L."/>
            <person name="Nguyen N."/>
            <person name="Okwuonu G."/>
            <person name="Ongeri F."/>
            <person name="Pham C."/>
            <person name="Simmons D."/>
            <person name="Wilczek-Boney K."/>
            <person name="Hale W."/>
            <person name="Jakkamsetti A."/>
            <person name="Pham P."/>
            <person name="Ruth R."/>
            <person name="San Lucas F."/>
            <person name="Warren J."/>
            <person name="Zhang J."/>
            <person name="Zhao Z."/>
            <person name="Zhou C."/>
            <person name="Zhu D."/>
            <person name="Lee S."/>
            <person name="Bess C."/>
            <person name="Blankenburg K."/>
            <person name="Forbes L."/>
            <person name="Fu Q."/>
            <person name="Gubbala S."/>
            <person name="Hirani K."/>
            <person name="Jayaseelan J.C."/>
            <person name="Lara F."/>
            <person name="Munidasa M."/>
            <person name="Palculict T."/>
            <person name="Patil S."/>
            <person name="Pu L.-L."/>
            <person name="Saada N."/>
            <person name="Tang L."/>
            <person name="Weissenberger G."/>
            <person name="Zhu Y."/>
            <person name="Hemphill L."/>
            <person name="Shang Y."/>
            <person name="Youmans B."/>
            <person name="Ayvaz T."/>
            <person name="Ross M."/>
            <person name="Santibanez J."/>
            <person name="Aqrawi P."/>
            <person name="Gross S."/>
            <person name="Joshi V."/>
            <person name="Fowler G."/>
            <person name="Nazareth L."/>
            <person name="Reid J."/>
            <person name="Worley K."/>
            <person name="Petrosino J."/>
            <person name="Highlander S."/>
            <person name="Gibbs R."/>
        </authorList>
    </citation>
    <scope>NUCLEOTIDE SEQUENCE [LARGE SCALE GENOMIC DNA]</scope>
    <source>
        <strain evidence="3 4">DSM 19965</strain>
    </source>
</reference>
<comment type="caution">
    <text evidence="3">The sequence shown here is derived from an EMBL/GenBank/DDBJ whole genome shotgun (WGS) entry which is preliminary data.</text>
</comment>
<sequence>MSVEMPIKILVIKMSSLGDIVHSLPFLYMLRHTYPDAHITWAVHDPYIDVLPGKPWINEKYVVHRNKMTNLSYLRKVHNDLKSRKFDLVIDLQMLFKSSVIAYLSDGKVKIGKNKNTELSKFFSKPISGPNNNGHIIEQLLDVVRYLGGKDGKIEFPLPDFKLQENSIKLKLEENGIKGKYVLVVPGTRGASKMWPVKNWKLLVEKLVEQNIPVVITGMLQEQRMIEEISSSFKNNQVLNIVGKTSLLDLIAIENLSAVHVSVDTGPLHIANALKKPLVALFGPTFSQKSGPYNNPYSRVICAENSGNKNADMSTITVKRVYNEIIDLFNHKRR</sequence>
<dbReference type="STRING" id="888062.HMPREF9083_1220"/>
<evidence type="ECO:0000313" key="3">
    <source>
        <dbReference type="EMBL" id="EGF12473.1"/>
    </source>
</evidence>
<protein>
    <submittedName>
        <fullName evidence="3">Lipopolysaccharide heptosyltransferase II</fullName>
    </submittedName>
</protein>
<dbReference type="GO" id="GO:0008713">
    <property type="term" value="F:ADP-heptose-lipopolysaccharide heptosyltransferase activity"/>
    <property type="evidence" value="ECO:0007669"/>
    <property type="project" value="TreeGrafter"/>
</dbReference>
<dbReference type="eggNOG" id="COG0859">
    <property type="taxonomic scope" value="Bacteria"/>
</dbReference>
<dbReference type="InterPro" id="IPR051199">
    <property type="entry name" value="LPS_LOS_Heptosyltrfase"/>
</dbReference>
<organism evidence="3 4">
    <name type="scientific">Dialister micraerophilus DSM 19965</name>
    <dbReference type="NCBI Taxonomy" id="888062"/>
    <lineage>
        <taxon>Bacteria</taxon>
        <taxon>Bacillati</taxon>
        <taxon>Bacillota</taxon>
        <taxon>Negativicutes</taxon>
        <taxon>Veillonellales</taxon>
        <taxon>Veillonellaceae</taxon>
        <taxon>Dialister</taxon>
    </lineage>
</organism>
<dbReference type="CDD" id="cd03789">
    <property type="entry name" value="GT9_LPS_heptosyltransferase"/>
    <property type="match status" value="1"/>
</dbReference>
<dbReference type="PANTHER" id="PTHR30160:SF1">
    <property type="entry name" value="LIPOPOLYSACCHARIDE 1,2-N-ACETYLGLUCOSAMINETRANSFERASE-RELATED"/>
    <property type="match status" value="1"/>
</dbReference>
<keyword evidence="2 3" id="KW-0808">Transferase</keyword>
<accession>F2BYF2</accession>
<keyword evidence="1" id="KW-0328">Glycosyltransferase</keyword>
<dbReference type="PANTHER" id="PTHR30160">
    <property type="entry name" value="TETRAACYLDISACCHARIDE 4'-KINASE-RELATED"/>
    <property type="match status" value="1"/>
</dbReference>
<dbReference type="Pfam" id="PF01075">
    <property type="entry name" value="Glyco_transf_9"/>
    <property type="match status" value="1"/>
</dbReference>
<keyword evidence="4" id="KW-1185">Reference proteome</keyword>